<gene>
    <name evidence="2" type="ORF">KR093_011388</name>
</gene>
<organism evidence="2 3">
    <name type="scientific">Drosophila rubida</name>
    <dbReference type="NCBI Taxonomy" id="30044"/>
    <lineage>
        <taxon>Eukaryota</taxon>
        <taxon>Metazoa</taxon>
        <taxon>Ecdysozoa</taxon>
        <taxon>Arthropoda</taxon>
        <taxon>Hexapoda</taxon>
        <taxon>Insecta</taxon>
        <taxon>Pterygota</taxon>
        <taxon>Neoptera</taxon>
        <taxon>Endopterygota</taxon>
        <taxon>Diptera</taxon>
        <taxon>Brachycera</taxon>
        <taxon>Muscomorpha</taxon>
        <taxon>Ephydroidea</taxon>
        <taxon>Drosophilidae</taxon>
        <taxon>Drosophila</taxon>
    </lineage>
</organism>
<keyword evidence="3" id="KW-1185">Reference proteome</keyword>
<sequence>MKQTMWAVLLILLLSGAVLSDRNTRFTNLKCDVLDPTYCPFAKCDLKVIGRGVIAMNLHMNVLKGSFNNAKVNLSLWRKFNGFRPFMFNTTFDFCKAMACTNSTLSLQRVFYRAVKKYSNVNHTCPFGVILFQNEILFRKLVFKNEHFKFLPLPSGEYQIQLAAATDNEWQTKVYVNLLIEKDLN</sequence>
<evidence type="ECO:0008006" key="4">
    <source>
        <dbReference type="Google" id="ProtNLM"/>
    </source>
</evidence>
<proteinExistence type="predicted"/>
<dbReference type="Pfam" id="PF06477">
    <property type="entry name" value="DUF1091"/>
    <property type="match status" value="1"/>
</dbReference>
<dbReference type="PANTHER" id="PTHR20898">
    <property type="entry name" value="DAEDALUS ON 3-RELATED-RELATED"/>
    <property type="match status" value="1"/>
</dbReference>
<dbReference type="EMBL" id="JAJJHW010002585">
    <property type="protein sequence ID" value="KAH8372410.1"/>
    <property type="molecule type" value="Genomic_DNA"/>
</dbReference>
<feature type="chain" id="PRO_5042014029" description="MD-2-related lipid-recognition domain-containing protein" evidence="1">
    <location>
        <begin position="21"/>
        <end position="185"/>
    </location>
</feature>
<comment type="caution">
    <text evidence="2">The sequence shown here is derived from an EMBL/GenBank/DDBJ whole genome shotgun (WGS) entry which is preliminary data.</text>
</comment>
<keyword evidence="1" id="KW-0732">Signal</keyword>
<evidence type="ECO:0000256" key="1">
    <source>
        <dbReference type="SAM" id="SignalP"/>
    </source>
</evidence>
<evidence type="ECO:0000313" key="2">
    <source>
        <dbReference type="EMBL" id="KAH8372410.1"/>
    </source>
</evidence>
<feature type="signal peptide" evidence="1">
    <location>
        <begin position="1"/>
        <end position="20"/>
    </location>
</feature>
<reference evidence="2" key="1">
    <citation type="journal article" date="2021" name="Mol. Ecol. Resour.">
        <title>Phylogenomic analyses of the genus Drosophila reveals genomic signals of climate adaptation.</title>
        <authorList>
            <person name="Li F."/>
            <person name="Rane R.V."/>
            <person name="Luria V."/>
            <person name="Xiong Z."/>
            <person name="Chen J."/>
            <person name="Li Z."/>
            <person name="Catullo R.A."/>
            <person name="Griffin P.C."/>
            <person name="Schiffer M."/>
            <person name="Pearce S."/>
            <person name="Lee S.F."/>
            <person name="McElroy K."/>
            <person name="Stocker A."/>
            <person name="Shirriffs J."/>
            <person name="Cockerell F."/>
            <person name="Coppin C."/>
            <person name="Sgro C.M."/>
            <person name="Karger A."/>
            <person name="Cain J.W."/>
            <person name="Weber J.A."/>
            <person name="Santpere G."/>
            <person name="Kirschner M.W."/>
            <person name="Hoffmann A.A."/>
            <person name="Oakeshott J.G."/>
            <person name="Zhang G."/>
        </authorList>
    </citation>
    <scope>NUCLEOTIDE SEQUENCE</scope>
    <source>
        <strain evidence="2">BGI-SZ-2011g</strain>
    </source>
</reference>
<accession>A0AAD4PL70</accession>
<name>A0AAD4PL70_9MUSC</name>
<dbReference type="InterPro" id="IPR010512">
    <property type="entry name" value="DUF1091"/>
</dbReference>
<dbReference type="AlphaFoldDB" id="A0AAD4PL70"/>
<dbReference type="Proteomes" id="UP001200034">
    <property type="component" value="Unassembled WGS sequence"/>
</dbReference>
<dbReference type="PANTHER" id="PTHR20898:SF0">
    <property type="entry name" value="DAEDALUS ON 3-RELATED"/>
    <property type="match status" value="1"/>
</dbReference>
<protein>
    <recommendedName>
        <fullName evidence="4">MD-2-related lipid-recognition domain-containing protein</fullName>
    </recommendedName>
</protein>
<evidence type="ECO:0000313" key="3">
    <source>
        <dbReference type="Proteomes" id="UP001200034"/>
    </source>
</evidence>